<dbReference type="Proteomes" id="UP001321741">
    <property type="component" value="Chromosome"/>
</dbReference>
<dbReference type="InterPro" id="IPR050624">
    <property type="entry name" value="HTH-type_Tx_Regulator"/>
</dbReference>
<dbReference type="PANTHER" id="PTHR43479:SF11">
    <property type="entry name" value="ACREF_ENVCD OPERON REPRESSOR-RELATED"/>
    <property type="match status" value="1"/>
</dbReference>
<gene>
    <name evidence="4" type="ORF">KIM322_13180</name>
</gene>
<keyword evidence="1 2" id="KW-0238">DNA-binding</keyword>
<dbReference type="PANTHER" id="PTHR43479">
    <property type="entry name" value="ACREF/ENVCD OPERON REPRESSOR-RELATED"/>
    <property type="match status" value="1"/>
</dbReference>
<evidence type="ECO:0000256" key="1">
    <source>
        <dbReference type="ARBA" id="ARBA00023125"/>
    </source>
</evidence>
<evidence type="ECO:0000313" key="4">
    <source>
        <dbReference type="EMBL" id="BDR61057.1"/>
    </source>
</evidence>
<feature type="DNA-binding region" description="H-T-H motif" evidence="2">
    <location>
        <begin position="30"/>
        <end position="49"/>
    </location>
</feature>
<sequence>MKNKNRKESRIKIQLAVLKLLHDHDVESLKVIDICREAGINRSSFYDNYSDVYDLAANLKEYLIDEFIQKQTDSQNQPYLVLLQQIKQNPAPYKIFFKFKLQNQIAREAIPDEEASARYSEIFFRTGLANVISTWLNEDCGASCEEIAKIIEYYNTARVTALS</sequence>
<organism evidence="4 5">
    <name type="scientific">Lactobacillus xylocopicola</name>
    <dbReference type="NCBI Taxonomy" id="2976676"/>
    <lineage>
        <taxon>Bacteria</taxon>
        <taxon>Bacillati</taxon>
        <taxon>Bacillota</taxon>
        <taxon>Bacilli</taxon>
        <taxon>Lactobacillales</taxon>
        <taxon>Lactobacillaceae</taxon>
        <taxon>Lactobacillus</taxon>
    </lineage>
</organism>
<dbReference type="SUPFAM" id="SSF46689">
    <property type="entry name" value="Homeodomain-like"/>
    <property type="match status" value="1"/>
</dbReference>
<proteinExistence type="predicted"/>
<evidence type="ECO:0000256" key="2">
    <source>
        <dbReference type="PROSITE-ProRule" id="PRU00335"/>
    </source>
</evidence>
<dbReference type="InterPro" id="IPR009057">
    <property type="entry name" value="Homeodomain-like_sf"/>
</dbReference>
<dbReference type="PROSITE" id="PS50977">
    <property type="entry name" value="HTH_TETR_2"/>
    <property type="match status" value="1"/>
</dbReference>
<name>A0ABM8BIC9_9LACO</name>
<reference evidence="4 5" key="1">
    <citation type="journal article" date="2023" name="Microbiol. Spectr.">
        <title>Symbiosis of Carpenter Bees with Uncharacterized Lactic Acid Bacteria Showing NAD Auxotrophy.</title>
        <authorList>
            <person name="Kawasaki S."/>
            <person name="Ozawa K."/>
            <person name="Mori T."/>
            <person name="Yamamoto A."/>
            <person name="Ito M."/>
            <person name="Ohkuma M."/>
            <person name="Sakamoto M."/>
            <person name="Matsutani M."/>
        </authorList>
    </citation>
    <scope>NUCLEOTIDE SEQUENCE [LARGE SCALE GENOMIC DNA]</scope>
    <source>
        <strain evidence="4 5">Kim32-2</strain>
    </source>
</reference>
<evidence type="ECO:0000259" key="3">
    <source>
        <dbReference type="PROSITE" id="PS50977"/>
    </source>
</evidence>
<dbReference type="Gene3D" id="1.10.357.10">
    <property type="entry name" value="Tetracycline Repressor, domain 2"/>
    <property type="match status" value="1"/>
</dbReference>
<dbReference type="EMBL" id="AP026803">
    <property type="protein sequence ID" value="BDR61057.1"/>
    <property type="molecule type" value="Genomic_DNA"/>
</dbReference>
<feature type="domain" description="HTH tetR-type" evidence="3">
    <location>
        <begin position="7"/>
        <end position="67"/>
    </location>
</feature>
<protein>
    <submittedName>
        <fullName evidence="4">TetR family transcriptional regulator</fullName>
    </submittedName>
</protein>
<evidence type="ECO:0000313" key="5">
    <source>
        <dbReference type="Proteomes" id="UP001321741"/>
    </source>
</evidence>
<keyword evidence="5" id="KW-1185">Reference proteome</keyword>
<accession>A0ABM8BIC9</accession>
<dbReference type="InterPro" id="IPR001647">
    <property type="entry name" value="HTH_TetR"/>
</dbReference>